<evidence type="ECO:0000313" key="7">
    <source>
        <dbReference type="EMBL" id="SKB93485.1"/>
    </source>
</evidence>
<dbReference type="Pfam" id="PF01679">
    <property type="entry name" value="Pmp3"/>
    <property type="match status" value="1"/>
</dbReference>
<dbReference type="GO" id="GO:0016020">
    <property type="term" value="C:membrane"/>
    <property type="evidence" value="ECO:0007669"/>
    <property type="project" value="UniProtKB-SubCell"/>
</dbReference>
<dbReference type="RefSeq" id="WP_079649628.1">
    <property type="nucleotide sequence ID" value="NZ_JBDHSL010000002.1"/>
</dbReference>
<dbReference type="PANTHER" id="PTHR21659:SF42">
    <property type="entry name" value="UPF0057 MEMBRANE PROTEIN ZK632.10-RELATED"/>
    <property type="match status" value="1"/>
</dbReference>
<keyword evidence="5 6" id="KW-0472">Membrane</keyword>
<name>A0A1T5FBD4_9SPHN</name>
<sequence length="70" mass="7796">MTLMAQQDLRRPVTPWTVIAAILLPPLGIFLSRGLTPAFWLTVVLTLIGWVPGMIFALALLFVPEQIPIR</sequence>
<evidence type="ECO:0000256" key="4">
    <source>
        <dbReference type="ARBA" id="ARBA00022989"/>
    </source>
</evidence>
<evidence type="ECO:0000256" key="3">
    <source>
        <dbReference type="ARBA" id="ARBA00022692"/>
    </source>
</evidence>
<dbReference type="InterPro" id="IPR000612">
    <property type="entry name" value="PMP3"/>
</dbReference>
<evidence type="ECO:0000313" key="8">
    <source>
        <dbReference type="Proteomes" id="UP000189818"/>
    </source>
</evidence>
<dbReference type="EMBL" id="FUYM01000009">
    <property type="protein sequence ID" value="SKB93485.1"/>
    <property type="molecule type" value="Genomic_DNA"/>
</dbReference>
<accession>A0A1T5FBD4</accession>
<evidence type="ECO:0000256" key="1">
    <source>
        <dbReference type="ARBA" id="ARBA00004370"/>
    </source>
</evidence>
<feature type="transmembrane region" description="Helical" evidence="6">
    <location>
        <begin position="38"/>
        <end position="63"/>
    </location>
</feature>
<dbReference type="AlphaFoldDB" id="A0A1T5FBD4"/>
<feature type="transmembrane region" description="Helical" evidence="6">
    <location>
        <begin position="12"/>
        <end position="32"/>
    </location>
</feature>
<protein>
    <submittedName>
        <fullName evidence="7">Uncharacterized membrane protein YqaE, homolog of Blt101, UPF0057 family</fullName>
    </submittedName>
</protein>
<dbReference type="PROSITE" id="PS01309">
    <property type="entry name" value="UPF0057"/>
    <property type="match status" value="1"/>
</dbReference>
<dbReference type="STRING" id="439228.SAMN06295920_10928"/>
<evidence type="ECO:0000256" key="5">
    <source>
        <dbReference type="ARBA" id="ARBA00023136"/>
    </source>
</evidence>
<evidence type="ECO:0000256" key="2">
    <source>
        <dbReference type="ARBA" id="ARBA00009530"/>
    </source>
</evidence>
<dbReference type="PANTHER" id="PTHR21659">
    <property type="entry name" value="HYDROPHOBIC PROTEIN RCI2 LOW TEMPERATURE AND SALT RESPONSIVE PROTEIN LTI6 -RELATED"/>
    <property type="match status" value="1"/>
</dbReference>
<comment type="similarity">
    <text evidence="2">Belongs to the UPF0057 (PMP3) family.</text>
</comment>
<keyword evidence="4 6" id="KW-1133">Transmembrane helix</keyword>
<dbReference type="Proteomes" id="UP000189818">
    <property type="component" value="Unassembled WGS sequence"/>
</dbReference>
<comment type="subcellular location">
    <subcellularLocation>
        <location evidence="1">Membrane</location>
    </subcellularLocation>
</comment>
<gene>
    <name evidence="7" type="ORF">SAMN06295920_10928</name>
</gene>
<reference evidence="8" key="1">
    <citation type="submission" date="2017-02" db="EMBL/GenBank/DDBJ databases">
        <authorList>
            <person name="Varghese N."/>
            <person name="Submissions S."/>
        </authorList>
    </citation>
    <scope>NUCLEOTIDE SEQUENCE [LARGE SCALE GENOMIC DNA]</scope>
    <source>
        <strain evidence="8">UM2</strain>
    </source>
</reference>
<keyword evidence="3 6" id="KW-0812">Transmembrane</keyword>
<organism evidence="7 8">
    <name type="scientific">Rhizorhabdus histidinilytica</name>
    <dbReference type="NCBI Taxonomy" id="439228"/>
    <lineage>
        <taxon>Bacteria</taxon>
        <taxon>Pseudomonadati</taxon>
        <taxon>Pseudomonadota</taxon>
        <taxon>Alphaproteobacteria</taxon>
        <taxon>Sphingomonadales</taxon>
        <taxon>Sphingomonadaceae</taxon>
        <taxon>Rhizorhabdus</taxon>
    </lineage>
</organism>
<evidence type="ECO:0000256" key="6">
    <source>
        <dbReference type="SAM" id="Phobius"/>
    </source>
</evidence>
<keyword evidence="8" id="KW-1185">Reference proteome</keyword>
<dbReference type="OrthoDB" id="9810121at2"/>
<proteinExistence type="inferred from homology"/>